<dbReference type="PANTHER" id="PTHR47178">
    <property type="entry name" value="MONOOXYGENASE, FAD-BINDING"/>
    <property type="match status" value="1"/>
</dbReference>
<keyword evidence="2" id="KW-0285">Flavoprotein</keyword>
<evidence type="ECO:0000256" key="5">
    <source>
        <dbReference type="ARBA" id="ARBA00023033"/>
    </source>
</evidence>
<sequence length="102" mass="11004">MCLNGSSPHVLILGAGLGGLSLAQALRKRGISFEVFERGRRVIGKAAAERMKRPPVRLHTLIMDALPGGCHAMKDGLNLARAIGKIDKGDEQSLREALDEFQ</sequence>
<dbReference type="InterPro" id="IPR036188">
    <property type="entry name" value="FAD/NAD-bd_sf"/>
</dbReference>
<proteinExistence type="predicted"/>
<dbReference type="EMBL" id="JAQQWL010000006">
    <property type="protein sequence ID" value="KAK8068759.1"/>
    <property type="molecule type" value="Genomic_DNA"/>
</dbReference>
<accession>A0ABR1VC35</accession>
<protein>
    <submittedName>
        <fullName evidence="6">Uncharacterized protein</fullName>
    </submittedName>
</protein>
<dbReference type="Pfam" id="PF13450">
    <property type="entry name" value="NAD_binding_8"/>
    <property type="match status" value="1"/>
</dbReference>
<evidence type="ECO:0000256" key="2">
    <source>
        <dbReference type="ARBA" id="ARBA00022630"/>
    </source>
</evidence>
<evidence type="ECO:0000313" key="6">
    <source>
        <dbReference type="EMBL" id="KAK8068759.1"/>
    </source>
</evidence>
<evidence type="ECO:0000256" key="4">
    <source>
        <dbReference type="ARBA" id="ARBA00023002"/>
    </source>
</evidence>
<organism evidence="6 7">
    <name type="scientific">Apiospora phragmitis</name>
    <dbReference type="NCBI Taxonomy" id="2905665"/>
    <lineage>
        <taxon>Eukaryota</taxon>
        <taxon>Fungi</taxon>
        <taxon>Dikarya</taxon>
        <taxon>Ascomycota</taxon>
        <taxon>Pezizomycotina</taxon>
        <taxon>Sordariomycetes</taxon>
        <taxon>Xylariomycetidae</taxon>
        <taxon>Amphisphaeriales</taxon>
        <taxon>Apiosporaceae</taxon>
        <taxon>Apiospora</taxon>
    </lineage>
</organism>
<keyword evidence="3" id="KW-0274">FAD</keyword>
<dbReference type="SUPFAM" id="SSF51905">
    <property type="entry name" value="FAD/NAD(P)-binding domain"/>
    <property type="match status" value="1"/>
</dbReference>
<name>A0ABR1VC35_9PEZI</name>
<dbReference type="Gene3D" id="3.50.50.60">
    <property type="entry name" value="FAD/NAD(P)-binding domain"/>
    <property type="match status" value="1"/>
</dbReference>
<keyword evidence="5" id="KW-0503">Monooxygenase</keyword>
<dbReference type="GeneID" id="92089847"/>
<evidence type="ECO:0000256" key="1">
    <source>
        <dbReference type="ARBA" id="ARBA00001974"/>
    </source>
</evidence>
<dbReference type="Proteomes" id="UP001480595">
    <property type="component" value="Unassembled WGS sequence"/>
</dbReference>
<dbReference type="RefSeq" id="XP_066716053.1">
    <property type="nucleotide sequence ID" value="XM_066856784.1"/>
</dbReference>
<evidence type="ECO:0000256" key="3">
    <source>
        <dbReference type="ARBA" id="ARBA00022827"/>
    </source>
</evidence>
<comment type="cofactor">
    <cofactor evidence="1">
        <name>FAD</name>
        <dbReference type="ChEBI" id="CHEBI:57692"/>
    </cofactor>
</comment>
<evidence type="ECO:0000313" key="7">
    <source>
        <dbReference type="Proteomes" id="UP001480595"/>
    </source>
</evidence>
<comment type="caution">
    <text evidence="6">The sequence shown here is derived from an EMBL/GenBank/DDBJ whole genome shotgun (WGS) entry which is preliminary data.</text>
</comment>
<keyword evidence="4" id="KW-0560">Oxidoreductase</keyword>
<keyword evidence="7" id="KW-1185">Reference proteome</keyword>
<gene>
    <name evidence="6" type="ORF">PG994_005375</name>
</gene>
<dbReference type="PANTHER" id="PTHR47178:SF6">
    <property type="entry name" value="FAD-BINDING DOMAIN-CONTAINING PROTEIN"/>
    <property type="match status" value="1"/>
</dbReference>
<reference evidence="6 7" key="1">
    <citation type="submission" date="2023-01" db="EMBL/GenBank/DDBJ databases">
        <title>Analysis of 21 Apiospora genomes using comparative genomics revels a genus with tremendous synthesis potential of carbohydrate active enzymes and secondary metabolites.</title>
        <authorList>
            <person name="Sorensen T."/>
        </authorList>
    </citation>
    <scope>NUCLEOTIDE SEQUENCE [LARGE SCALE GENOMIC DNA]</scope>
    <source>
        <strain evidence="6 7">CBS 135458</strain>
    </source>
</reference>